<dbReference type="NCBIfam" id="TIGR00756">
    <property type="entry name" value="PPR"/>
    <property type="match status" value="1"/>
</dbReference>
<dbReference type="STRING" id="926559.JoomaDRAFT_1378"/>
<dbReference type="HOGENOM" id="CLU_933236_0_0_10"/>
<dbReference type="SUPFAM" id="SSF48452">
    <property type="entry name" value="TPR-like"/>
    <property type="match status" value="2"/>
</dbReference>
<protein>
    <submittedName>
        <fullName evidence="2">Pentatricopeptide repeat-containing protein</fullName>
    </submittedName>
</protein>
<feature type="repeat" description="TPR" evidence="1">
    <location>
        <begin position="61"/>
        <end position="94"/>
    </location>
</feature>
<dbReference type="Pfam" id="PF13181">
    <property type="entry name" value="TPR_8"/>
    <property type="match status" value="1"/>
</dbReference>
<name>I3C450_9FLAO</name>
<dbReference type="AlphaFoldDB" id="I3C450"/>
<sequence>MVFTTTMFVNAQETNADISHQANEDAFQEFFYESLKQKGIENYDKAITALLECKLLEPENEVIDYELGLNYMYQHKYVEAQPYFEKAISKDAANKWYLDALLDCYKNQQNIEKAIEVASTLAEQNSNYKIVLVDLYIENKDYEKAMGLLDQMEAQGISRSEVVQRKSKVVMLNNINALADNYTAAESKSVSINNPIEDYKKQILKQKQRTDYNEMLIVSSEALDNYPTQPEFYYLKGVALNKLQKFEMAKNVLEEGLGYLLDNKQLENNIYNELVFAYNGLNNVEKAKEYQQKINSNN</sequence>
<dbReference type="EMBL" id="JH651379">
    <property type="protein sequence ID" value="EIJ38393.1"/>
    <property type="molecule type" value="Genomic_DNA"/>
</dbReference>
<evidence type="ECO:0000313" key="3">
    <source>
        <dbReference type="Proteomes" id="UP000004690"/>
    </source>
</evidence>
<dbReference type="InterPro" id="IPR002885">
    <property type="entry name" value="PPR_rpt"/>
</dbReference>
<dbReference type="eggNOG" id="COG0457">
    <property type="taxonomic scope" value="Bacteria"/>
</dbReference>
<evidence type="ECO:0000256" key="1">
    <source>
        <dbReference type="PROSITE-ProRule" id="PRU00339"/>
    </source>
</evidence>
<proteinExistence type="predicted"/>
<dbReference type="InterPro" id="IPR011990">
    <property type="entry name" value="TPR-like_helical_dom_sf"/>
</dbReference>
<gene>
    <name evidence="2" type="ORF">JoomaDRAFT_1378</name>
</gene>
<organism evidence="2 3">
    <name type="scientific">Galbibacter orientalis DSM 19592</name>
    <dbReference type="NCBI Taxonomy" id="926559"/>
    <lineage>
        <taxon>Bacteria</taxon>
        <taxon>Pseudomonadati</taxon>
        <taxon>Bacteroidota</taxon>
        <taxon>Flavobacteriia</taxon>
        <taxon>Flavobacteriales</taxon>
        <taxon>Flavobacteriaceae</taxon>
        <taxon>Galbibacter</taxon>
    </lineage>
</organism>
<dbReference type="Gene3D" id="1.25.40.10">
    <property type="entry name" value="Tetratricopeptide repeat domain"/>
    <property type="match status" value="2"/>
</dbReference>
<keyword evidence="1" id="KW-0802">TPR repeat</keyword>
<dbReference type="InterPro" id="IPR019734">
    <property type="entry name" value="TPR_rpt"/>
</dbReference>
<keyword evidence="3" id="KW-1185">Reference proteome</keyword>
<dbReference type="PROSITE" id="PS50005">
    <property type="entry name" value="TPR"/>
    <property type="match status" value="1"/>
</dbReference>
<reference evidence="2 3" key="1">
    <citation type="submission" date="2012-02" db="EMBL/GenBank/DDBJ databases">
        <title>Improved High-Quality Draft genome of Joostella marina DSM 19592.</title>
        <authorList>
            <consortium name="US DOE Joint Genome Institute (JGI-PGF)"/>
            <person name="Lucas S."/>
            <person name="Copeland A."/>
            <person name="Lapidus A."/>
            <person name="Bruce D."/>
            <person name="Goodwin L."/>
            <person name="Pitluck S."/>
            <person name="Peters L."/>
            <person name="Chertkov O."/>
            <person name="Ovchinnikova G."/>
            <person name="Kyrpides N."/>
            <person name="Mavromatis K."/>
            <person name="Detter J.C."/>
            <person name="Han C."/>
            <person name="Land M."/>
            <person name="Hauser L."/>
            <person name="Markowitz V."/>
            <person name="Cheng J.-F."/>
            <person name="Hugenholtz P."/>
            <person name="Woyke T."/>
            <person name="Wu D."/>
            <person name="Tindall B."/>
            <person name="Brambilla E."/>
            <person name="Klenk H.-P."/>
            <person name="Eisen J.A."/>
        </authorList>
    </citation>
    <scope>NUCLEOTIDE SEQUENCE [LARGE SCALE GENOMIC DNA]</scope>
    <source>
        <strain evidence="2 3">DSM 19592</strain>
    </source>
</reference>
<accession>I3C450</accession>
<evidence type="ECO:0000313" key="2">
    <source>
        <dbReference type="EMBL" id="EIJ38393.1"/>
    </source>
</evidence>
<dbReference type="Proteomes" id="UP000004690">
    <property type="component" value="Unassembled WGS sequence"/>
</dbReference>